<evidence type="ECO:0000313" key="2">
    <source>
        <dbReference type="EMBL" id="MDC8012366.1"/>
    </source>
</evidence>
<dbReference type="RefSeq" id="WP_263543858.1">
    <property type="nucleotide sequence ID" value="NZ_JAOVZO020000008.1"/>
</dbReference>
<dbReference type="InterPro" id="IPR011008">
    <property type="entry name" value="Dimeric_a/b-barrel"/>
</dbReference>
<dbReference type="Pfam" id="PF03992">
    <property type="entry name" value="ABM"/>
    <property type="match status" value="1"/>
</dbReference>
<dbReference type="AlphaFoldDB" id="A0A9X3YHI8"/>
<keyword evidence="3" id="KW-1185">Reference proteome</keyword>
<name>A0A9X3YHI8_9GAMM</name>
<protein>
    <submittedName>
        <fullName evidence="2">Antibiotic biosynthesis monooxygenase</fullName>
    </submittedName>
</protein>
<proteinExistence type="predicted"/>
<evidence type="ECO:0000313" key="3">
    <source>
        <dbReference type="Proteomes" id="UP001139971"/>
    </source>
</evidence>
<keyword evidence="2" id="KW-0503">Monooxygenase</keyword>
<sequence>MIARIWRGRTKAEHTDEYLDILRTTGVADYRGTPGNRGVWVLTRPLGDATEYTVLTLWESREAIARFAGDDIDIARYYPEDARYLLDFAETVEHYDCAIAAPPEA</sequence>
<evidence type="ECO:0000259" key="1">
    <source>
        <dbReference type="PROSITE" id="PS51725"/>
    </source>
</evidence>
<keyword evidence="2" id="KW-0560">Oxidoreductase</keyword>
<reference evidence="2" key="1">
    <citation type="submission" date="2023-02" db="EMBL/GenBank/DDBJ databases">
        <title>Tahibacter soli sp. nov. isolated from soil.</title>
        <authorList>
            <person name="Baek J.H."/>
            <person name="Lee J.K."/>
            <person name="Choi D.G."/>
            <person name="Jeon C.O."/>
        </authorList>
    </citation>
    <scope>NUCLEOTIDE SEQUENCE</scope>
    <source>
        <strain evidence="2">BL</strain>
    </source>
</reference>
<dbReference type="Gene3D" id="3.30.70.100">
    <property type="match status" value="1"/>
</dbReference>
<gene>
    <name evidence="2" type="ORF">OD750_007380</name>
</gene>
<dbReference type="PROSITE" id="PS51725">
    <property type="entry name" value="ABM"/>
    <property type="match status" value="1"/>
</dbReference>
<dbReference type="InterPro" id="IPR007138">
    <property type="entry name" value="ABM_dom"/>
</dbReference>
<accession>A0A9X3YHI8</accession>
<comment type="caution">
    <text evidence="2">The sequence shown here is derived from an EMBL/GenBank/DDBJ whole genome shotgun (WGS) entry which is preliminary data.</text>
</comment>
<dbReference type="GO" id="GO:0004497">
    <property type="term" value="F:monooxygenase activity"/>
    <property type="evidence" value="ECO:0007669"/>
    <property type="project" value="UniProtKB-KW"/>
</dbReference>
<dbReference type="SUPFAM" id="SSF54909">
    <property type="entry name" value="Dimeric alpha+beta barrel"/>
    <property type="match status" value="1"/>
</dbReference>
<dbReference type="Proteomes" id="UP001139971">
    <property type="component" value="Unassembled WGS sequence"/>
</dbReference>
<feature type="domain" description="ABM" evidence="1">
    <location>
        <begin position="2"/>
        <end position="94"/>
    </location>
</feature>
<organism evidence="2 3">
    <name type="scientific">Tahibacter soli</name>
    <dbReference type="NCBI Taxonomy" id="2983605"/>
    <lineage>
        <taxon>Bacteria</taxon>
        <taxon>Pseudomonadati</taxon>
        <taxon>Pseudomonadota</taxon>
        <taxon>Gammaproteobacteria</taxon>
        <taxon>Lysobacterales</taxon>
        <taxon>Rhodanobacteraceae</taxon>
        <taxon>Tahibacter</taxon>
    </lineage>
</organism>
<dbReference type="EMBL" id="JAOVZO020000008">
    <property type="protein sequence ID" value="MDC8012366.1"/>
    <property type="molecule type" value="Genomic_DNA"/>
</dbReference>